<dbReference type="STRING" id="1830138.SAMN05443507_12819"/>
<evidence type="ECO:0000259" key="8">
    <source>
        <dbReference type="Pfam" id="PF05504"/>
    </source>
</evidence>
<proteinExistence type="inferred from homology"/>
<name>A0A1M6WKA3_9BACL</name>
<evidence type="ECO:0000256" key="5">
    <source>
        <dbReference type="ARBA" id="ARBA00023136"/>
    </source>
</evidence>
<evidence type="ECO:0000313" key="10">
    <source>
        <dbReference type="EMBL" id="SHK94019.1"/>
    </source>
</evidence>
<dbReference type="OrthoDB" id="9816067at2"/>
<dbReference type="RefSeq" id="WP_072875101.1">
    <property type="nucleotide sequence ID" value="NZ_FRAF01000028.1"/>
</dbReference>
<organism evidence="10 11">
    <name type="scientific">Alicyclobacillus tolerans</name>
    <dbReference type="NCBI Taxonomy" id="90970"/>
    <lineage>
        <taxon>Bacteria</taxon>
        <taxon>Bacillati</taxon>
        <taxon>Bacillota</taxon>
        <taxon>Bacilli</taxon>
        <taxon>Bacillales</taxon>
        <taxon>Alicyclobacillaceae</taxon>
        <taxon>Alicyclobacillus</taxon>
    </lineage>
</organism>
<dbReference type="Pfam" id="PF25198">
    <property type="entry name" value="Spore_GerAC_N"/>
    <property type="match status" value="1"/>
</dbReference>
<comment type="similarity">
    <text evidence="2">Belongs to the GerABKC lipoprotein family.</text>
</comment>
<dbReference type="PROSITE" id="PS51257">
    <property type="entry name" value="PROKAR_LIPOPROTEIN"/>
    <property type="match status" value="1"/>
</dbReference>
<dbReference type="InterPro" id="IPR038501">
    <property type="entry name" value="Spore_GerAC_C_sf"/>
</dbReference>
<reference evidence="11" key="1">
    <citation type="submission" date="2016-11" db="EMBL/GenBank/DDBJ databases">
        <authorList>
            <person name="Varghese N."/>
            <person name="Submissions S."/>
        </authorList>
    </citation>
    <scope>NUCLEOTIDE SEQUENCE [LARGE SCALE GENOMIC DNA]</scope>
    <source>
        <strain evidence="11">USBA-503</strain>
    </source>
</reference>
<keyword evidence="3" id="KW-0309">Germination</keyword>
<evidence type="ECO:0000256" key="2">
    <source>
        <dbReference type="ARBA" id="ARBA00007886"/>
    </source>
</evidence>
<keyword evidence="5" id="KW-0472">Membrane</keyword>
<dbReference type="InterPro" id="IPR008844">
    <property type="entry name" value="Spore_GerAC-like"/>
</dbReference>
<evidence type="ECO:0000259" key="9">
    <source>
        <dbReference type="Pfam" id="PF25198"/>
    </source>
</evidence>
<feature type="domain" description="Spore germination protein N-terminal" evidence="9">
    <location>
        <begin position="29"/>
        <end position="203"/>
    </location>
</feature>
<evidence type="ECO:0000256" key="7">
    <source>
        <dbReference type="ARBA" id="ARBA00023288"/>
    </source>
</evidence>
<protein>
    <submittedName>
        <fullName evidence="10">Germination protein, Ger(X)C family</fullName>
    </submittedName>
</protein>
<keyword evidence="4" id="KW-0732">Signal</keyword>
<sequence>MNRRKTSVWITCLSILGICLGLTGCGEGTELKYVSMVSTVGAEQLNNHQVRLYLIPLSIEETEAQQQGGSSRESRLHTLIVRDGMTAFDIERNMIRETKHRLLFTHAKAVVISQSMAKHDLDWFLDIWYRDQQPRSRAYVFVTDDPVKDILANATWLEPEVSFPLSFGMENIRFVSNYATVDLIQCLKALHEPPYCSLLPMLHLHAKKKPMTVEYEGTALIQKNHMVDELNTTETQGLIWLLGQEKGGSLEIGESHQRSVVEITREKVEKHFQFSNGQLHVEYTLRLRGTLAQDGEEGDSWNPQHLHQLEEKANQTVQQICQQTLQKLQQKDQTDALGVGLMVYRKQPGVWRQYASHWNEVFQKADIHVHPVVTIMHPGLIRWLKLPY</sequence>
<evidence type="ECO:0000256" key="6">
    <source>
        <dbReference type="ARBA" id="ARBA00023139"/>
    </source>
</evidence>
<dbReference type="GO" id="GO:0016020">
    <property type="term" value="C:membrane"/>
    <property type="evidence" value="ECO:0007669"/>
    <property type="project" value="UniProtKB-SubCell"/>
</dbReference>
<evidence type="ECO:0000256" key="1">
    <source>
        <dbReference type="ARBA" id="ARBA00004635"/>
    </source>
</evidence>
<dbReference type="EMBL" id="FRAF01000028">
    <property type="protein sequence ID" value="SHK94019.1"/>
    <property type="molecule type" value="Genomic_DNA"/>
</dbReference>
<evidence type="ECO:0000256" key="4">
    <source>
        <dbReference type="ARBA" id="ARBA00022729"/>
    </source>
</evidence>
<accession>A0A1M6WKA3</accession>
<comment type="subcellular location">
    <subcellularLocation>
        <location evidence="1">Membrane</location>
        <topology evidence="1">Lipid-anchor</topology>
    </subcellularLocation>
</comment>
<gene>
    <name evidence="10" type="ORF">SAMN05443507_12819</name>
</gene>
<dbReference type="NCBIfam" id="TIGR02887">
    <property type="entry name" value="spore_ger_x_C"/>
    <property type="match status" value="1"/>
</dbReference>
<dbReference type="PANTHER" id="PTHR35789">
    <property type="entry name" value="SPORE GERMINATION PROTEIN B3"/>
    <property type="match status" value="1"/>
</dbReference>
<keyword evidence="11" id="KW-1185">Reference proteome</keyword>
<dbReference type="Gene3D" id="3.30.300.210">
    <property type="entry name" value="Nutrient germinant receptor protein C, domain 3"/>
    <property type="match status" value="1"/>
</dbReference>
<dbReference type="InterPro" id="IPR046953">
    <property type="entry name" value="Spore_GerAC-like_C"/>
</dbReference>
<dbReference type="Proteomes" id="UP000184016">
    <property type="component" value="Unassembled WGS sequence"/>
</dbReference>
<dbReference type="GO" id="GO:0009847">
    <property type="term" value="P:spore germination"/>
    <property type="evidence" value="ECO:0007669"/>
    <property type="project" value="InterPro"/>
</dbReference>
<dbReference type="InterPro" id="IPR057336">
    <property type="entry name" value="GerAC_N"/>
</dbReference>
<feature type="domain" description="Spore germination GerAC-like C-terminal" evidence="8">
    <location>
        <begin position="216"/>
        <end position="379"/>
    </location>
</feature>
<dbReference type="AlphaFoldDB" id="A0A1M6WKA3"/>
<dbReference type="PANTHER" id="PTHR35789:SF1">
    <property type="entry name" value="SPORE GERMINATION PROTEIN B3"/>
    <property type="match status" value="1"/>
</dbReference>
<evidence type="ECO:0000256" key="3">
    <source>
        <dbReference type="ARBA" id="ARBA00022544"/>
    </source>
</evidence>
<evidence type="ECO:0000313" key="11">
    <source>
        <dbReference type="Proteomes" id="UP000184016"/>
    </source>
</evidence>
<keyword evidence="6" id="KW-0564">Palmitate</keyword>
<keyword evidence="7" id="KW-0449">Lipoprotein</keyword>
<dbReference type="Pfam" id="PF05504">
    <property type="entry name" value="Spore_GerAC"/>
    <property type="match status" value="1"/>
</dbReference>